<keyword evidence="4" id="KW-0325">Glycoprotein</keyword>
<feature type="compositionally biased region" description="Low complexity" evidence="5">
    <location>
        <begin position="988"/>
        <end position="999"/>
    </location>
</feature>
<dbReference type="Pfam" id="PF13330">
    <property type="entry name" value="Mucin2_WxxW"/>
    <property type="match status" value="1"/>
</dbReference>
<dbReference type="PROSITE" id="PS50092">
    <property type="entry name" value="TSP1"/>
    <property type="match status" value="1"/>
</dbReference>
<feature type="compositionally biased region" description="Low complexity" evidence="5">
    <location>
        <begin position="465"/>
        <end position="476"/>
    </location>
</feature>
<dbReference type="InterPro" id="IPR007110">
    <property type="entry name" value="Ig-like_dom"/>
</dbReference>
<dbReference type="SMART" id="SM00209">
    <property type="entry name" value="TSP1"/>
    <property type="match status" value="1"/>
</dbReference>
<proteinExistence type="predicted"/>
<organism evidence="8 9">
    <name type="scientific">Erinaceus europaeus</name>
    <name type="common">Western European hedgehog</name>
    <dbReference type="NCBI Taxonomy" id="9365"/>
    <lineage>
        <taxon>Eukaryota</taxon>
        <taxon>Metazoa</taxon>
        <taxon>Chordata</taxon>
        <taxon>Craniata</taxon>
        <taxon>Vertebrata</taxon>
        <taxon>Euteleostomi</taxon>
        <taxon>Mammalia</taxon>
        <taxon>Eutheria</taxon>
        <taxon>Laurasiatheria</taxon>
        <taxon>Eulipotyphla</taxon>
        <taxon>Erinaceidae</taxon>
        <taxon>Erinaceinae</taxon>
        <taxon>Erinaceus</taxon>
    </lineage>
</organism>
<sequence>MAPLPLLCLCAFALAAVPGFAASEEPPAPRWGVDGQLALEDTEGQGEWTAWFNVDHPGGDGDFESLAAIRFYYGPQRVCPRPRALEARTTRWASPAAAGERVHLSAERGFWCLNREQLHGRGCSNYLVRFRCPPEAAWGPWGPCSTSCGRGRRLRRRQCPGPQGPECPGSPQEAQECEQPACPDCSHSSCKCPDHSLLGRVVSPSGQPLQGVRVSLREWPGAKATSDAYGSFRMPGVCADSLANVSAHVDGFLGGEAQAHANSSVSSVVTLVLEKLEKPYLEQHPLSRVEEAGGNVTFCCKALGPAKYAWFHNGSLLGGRAQGQGRHLELRELRLDQAGSYHCEARNAVGLARSDPAQLTVLGEPSCLGAGCWVSPPASGPGPARLRPPAAAAFHPPPRRLRALGRGHLLRLGLPGAARLATPLRGPRPALLCAAAPGGPGGALRGRRAAPAGGGRLRVSPLLRATRPGARPPAGRRLGGAAGLRAHPAVRPPARPHLGPRRLHGARAARARTSGADLPGRARGLRGRGARGGAGRAGRRGRLPGGAGAAQGPAAAAGRRPRPHAGPGCEARRRAARGAGAAGRRLPHHRGPAVRGPGAGAPHLRGPAGPGGGRGGAQRPALRGGGGRAGGAAHLRHVRAGAPRRRGAGGARGGAARRAAGRAPGRRAGARPGPRRGHAPVDAAPALGAVGGRGRAAAAGAGAGAGAAGGACLPGGPGRAPRAPPLQSRRARAPPLLRQGASLRQRPLRRARAAAGRAGHPAQPGARARLRRQPARLGPLRQRADRARRRLPARLLRRGAARRLHRPAERRAGRRGAGAAGRRAGGAGRGARPPGLPPQRPRPPGAQAHGAAHPGGAAAARAARGGAGPGVRLAPAAGLPGRGARGPAPALRARGGRPLRVRRGALPRGGARGLDRPRAGLVARPAGLPRLLPQGAAAGRGRAGGAGAQRGRHAPPHPGPPVRAAGRAQRAGLARVRRLGRLRGVQVRGAAVRPAVARPAARDRDPAGQLPPRRRKPAAAGLPAAPPAPRRARRGRRLRPAGAAGRAGPQLWRLHRPRPQPAPGQGGGARALLPRLLRRHVTPHAGGRGRGGHLPVSGAAGRPTGPGPAPARGPSRRAGRRPRRHCQGNGGGHAGGGPGALGRPQRPPGPRELQ</sequence>
<evidence type="ECO:0000256" key="3">
    <source>
        <dbReference type="ARBA" id="ARBA00022729"/>
    </source>
</evidence>
<keyword evidence="2" id="KW-0964">Secreted</keyword>
<dbReference type="InterPro" id="IPR025155">
    <property type="entry name" value="WxxW_domain"/>
</dbReference>
<dbReference type="Pfam" id="PF13927">
    <property type="entry name" value="Ig_3"/>
    <property type="match status" value="1"/>
</dbReference>
<dbReference type="PANTHER" id="PTHR15031">
    <property type="entry name" value="CARTILAGE INTERMEDIATE LAYER PROTEIN CLIP"/>
    <property type="match status" value="1"/>
</dbReference>
<feature type="compositionally biased region" description="Basic residues" evidence="5">
    <location>
        <begin position="1030"/>
        <end position="1039"/>
    </location>
</feature>
<dbReference type="SUPFAM" id="SSF82895">
    <property type="entry name" value="TSP-1 type 1 repeat"/>
    <property type="match status" value="1"/>
</dbReference>
<evidence type="ECO:0000256" key="2">
    <source>
        <dbReference type="ARBA" id="ARBA00022525"/>
    </source>
</evidence>
<name>A0ABM3WMS8_ERIEU</name>
<dbReference type="GeneID" id="132535567"/>
<feature type="compositionally biased region" description="Gly residues" evidence="5">
    <location>
        <begin position="815"/>
        <end position="829"/>
    </location>
</feature>
<dbReference type="Gene3D" id="2.20.100.10">
    <property type="entry name" value="Thrombospondin type-1 (TSP1) repeat"/>
    <property type="match status" value="1"/>
</dbReference>
<dbReference type="SMART" id="SM00408">
    <property type="entry name" value="IGc2"/>
    <property type="match status" value="1"/>
</dbReference>
<feature type="compositionally biased region" description="Low complexity" evidence="5">
    <location>
        <begin position="1040"/>
        <end position="1049"/>
    </location>
</feature>
<accession>A0ABM3WMS8</accession>
<evidence type="ECO:0000313" key="8">
    <source>
        <dbReference type="Proteomes" id="UP001652624"/>
    </source>
</evidence>
<feature type="region of interest" description="Disordered" evidence="5">
    <location>
        <begin position="988"/>
        <end position="1154"/>
    </location>
</feature>
<feature type="compositionally biased region" description="Basic residues" evidence="5">
    <location>
        <begin position="894"/>
        <end position="905"/>
    </location>
</feature>
<feature type="compositionally biased region" description="Low complexity" evidence="5">
    <location>
        <begin position="654"/>
        <end position="663"/>
    </location>
</feature>
<dbReference type="SMART" id="SM00409">
    <property type="entry name" value="IG"/>
    <property type="match status" value="1"/>
</dbReference>
<dbReference type="SUPFAM" id="SSF48726">
    <property type="entry name" value="Immunoglobulin"/>
    <property type="match status" value="1"/>
</dbReference>
<feature type="compositionally biased region" description="Low complexity" evidence="5">
    <location>
        <begin position="511"/>
        <end position="522"/>
    </location>
</feature>
<dbReference type="InterPro" id="IPR036383">
    <property type="entry name" value="TSP1_rpt_sf"/>
</dbReference>
<dbReference type="RefSeq" id="XP_060037868.1">
    <property type="nucleotide sequence ID" value="XM_060181885.1"/>
</dbReference>
<dbReference type="InterPro" id="IPR008969">
    <property type="entry name" value="CarboxyPept-like_regulatory"/>
</dbReference>
<feature type="compositionally biased region" description="Basic residues" evidence="5">
    <location>
        <begin position="786"/>
        <end position="805"/>
    </location>
</feature>
<feature type="region of interest" description="Disordered" evidence="5">
    <location>
        <begin position="465"/>
        <end position="686"/>
    </location>
</feature>
<feature type="compositionally biased region" description="Low complexity" evidence="5">
    <location>
        <begin position="962"/>
        <end position="972"/>
    </location>
</feature>
<evidence type="ECO:0000256" key="5">
    <source>
        <dbReference type="SAM" id="MobiDB-lite"/>
    </source>
</evidence>
<dbReference type="PROSITE" id="PS50835">
    <property type="entry name" value="IG_LIKE"/>
    <property type="match status" value="1"/>
</dbReference>
<evidence type="ECO:0000256" key="1">
    <source>
        <dbReference type="ARBA" id="ARBA00004613"/>
    </source>
</evidence>
<dbReference type="Proteomes" id="UP001652624">
    <property type="component" value="Chromosome 23"/>
</dbReference>
<reference evidence="9" key="1">
    <citation type="submission" date="2025-08" db="UniProtKB">
        <authorList>
            <consortium name="RefSeq"/>
        </authorList>
    </citation>
    <scope>IDENTIFICATION</scope>
</reference>
<feature type="compositionally biased region" description="Basic residues" evidence="5">
    <location>
        <begin position="664"/>
        <end position="678"/>
    </location>
</feature>
<feature type="compositionally biased region" description="Pro residues" evidence="5">
    <location>
        <begin position="1145"/>
        <end position="1154"/>
    </location>
</feature>
<feature type="chain" id="PRO_5046061310" evidence="6">
    <location>
        <begin position="24"/>
        <end position="1154"/>
    </location>
</feature>
<dbReference type="SUPFAM" id="SSF49464">
    <property type="entry name" value="Carboxypeptidase regulatory domain-like"/>
    <property type="match status" value="1"/>
</dbReference>
<dbReference type="Gene3D" id="2.60.40.10">
    <property type="entry name" value="Immunoglobulins"/>
    <property type="match status" value="1"/>
</dbReference>
<evidence type="ECO:0000256" key="6">
    <source>
        <dbReference type="SAM" id="SignalP"/>
    </source>
</evidence>
<feature type="compositionally biased region" description="Gly residues" evidence="5">
    <location>
        <begin position="1128"/>
        <end position="1140"/>
    </location>
</feature>
<feature type="compositionally biased region" description="Pro residues" evidence="5">
    <location>
        <begin position="834"/>
        <end position="844"/>
    </location>
</feature>
<evidence type="ECO:0000313" key="9">
    <source>
        <dbReference type="RefSeq" id="XP_060037868.1"/>
    </source>
</evidence>
<dbReference type="Pfam" id="PF00090">
    <property type="entry name" value="TSP_1"/>
    <property type="match status" value="1"/>
</dbReference>
<feature type="compositionally biased region" description="Basic residues" evidence="5">
    <location>
        <begin position="634"/>
        <end position="647"/>
    </location>
</feature>
<evidence type="ECO:0000259" key="7">
    <source>
        <dbReference type="PROSITE" id="PS50835"/>
    </source>
</evidence>
<feature type="signal peptide" evidence="6">
    <location>
        <begin position="1"/>
        <end position="23"/>
    </location>
</feature>
<keyword evidence="3 6" id="KW-0732">Signal</keyword>
<feature type="compositionally biased region" description="Basic residues" evidence="5">
    <location>
        <begin position="498"/>
        <end position="510"/>
    </location>
</feature>
<dbReference type="InterPro" id="IPR013783">
    <property type="entry name" value="Ig-like_fold"/>
</dbReference>
<dbReference type="InterPro" id="IPR000884">
    <property type="entry name" value="TSP1_rpt"/>
</dbReference>
<dbReference type="InterPro" id="IPR039675">
    <property type="entry name" value="CILP1/CILP2"/>
</dbReference>
<protein>
    <submittedName>
        <fullName evidence="9">Cartilage intermediate layer protein 2 isoform X2</fullName>
    </submittedName>
</protein>
<feature type="region of interest" description="Disordered" evidence="5">
    <location>
        <begin position="715"/>
        <end position="972"/>
    </location>
</feature>
<feature type="compositionally biased region" description="Low complexity" evidence="5">
    <location>
        <begin position="845"/>
        <end position="879"/>
    </location>
</feature>
<dbReference type="InterPro" id="IPR003598">
    <property type="entry name" value="Ig_sub2"/>
</dbReference>
<feature type="compositionally biased region" description="Low complexity" evidence="5">
    <location>
        <begin position="593"/>
        <end position="607"/>
    </location>
</feature>
<comment type="subcellular location">
    <subcellularLocation>
        <location evidence="1">Secreted</location>
    </subcellularLocation>
</comment>
<dbReference type="PANTHER" id="PTHR15031:SF0">
    <property type="entry name" value="CARTILAGE INTERMEDIATE LAYER PROTEIN 2"/>
    <property type="match status" value="1"/>
</dbReference>
<feature type="compositionally biased region" description="Basic residues" evidence="5">
    <location>
        <begin position="1114"/>
        <end position="1126"/>
    </location>
</feature>
<dbReference type="InterPro" id="IPR003599">
    <property type="entry name" value="Ig_sub"/>
</dbReference>
<keyword evidence="8" id="KW-1185">Reference proteome</keyword>
<evidence type="ECO:0000256" key="4">
    <source>
        <dbReference type="ARBA" id="ARBA00023180"/>
    </source>
</evidence>
<dbReference type="InterPro" id="IPR036179">
    <property type="entry name" value="Ig-like_dom_sf"/>
</dbReference>
<gene>
    <name evidence="9" type="primary">CILP2</name>
</gene>
<feature type="compositionally biased region" description="Low complexity" evidence="5">
    <location>
        <begin position="753"/>
        <end position="767"/>
    </location>
</feature>
<feature type="domain" description="Ig-like" evidence="7">
    <location>
        <begin position="279"/>
        <end position="360"/>
    </location>
</feature>